<comment type="caution">
    <text evidence="1">The sequence shown here is derived from an EMBL/GenBank/DDBJ whole genome shotgun (WGS) entry which is preliminary data.</text>
</comment>
<dbReference type="RefSeq" id="WP_005207794.1">
    <property type="nucleotide sequence ID" value="NZ_BAFC01000112.1"/>
</dbReference>
<sequence>MSRQNRRADALRRLSARYGKNDDAALAGAALDAVYSEVRERGELSEDAAFEEVEAETERIRRERRQGVYAR</sequence>
<proteinExistence type="predicted"/>
<keyword evidence="2" id="KW-1185">Reference proteome</keyword>
<protein>
    <submittedName>
        <fullName evidence="1">Uncharacterized protein</fullName>
    </submittedName>
</protein>
<name>H5U4P8_9ACTN</name>
<dbReference type="AlphaFoldDB" id="H5U4P8"/>
<gene>
    <name evidence="1" type="ORF">GOSPT_114_00500</name>
</gene>
<evidence type="ECO:0000313" key="2">
    <source>
        <dbReference type="Proteomes" id="UP000005845"/>
    </source>
</evidence>
<dbReference type="Proteomes" id="UP000005845">
    <property type="component" value="Unassembled WGS sequence"/>
</dbReference>
<accession>H5U4P8</accession>
<dbReference type="EMBL" id="BAFC01000112">
    <property type="protein sequence ID" value="GAB40706.1"/>
    <property type="molecule type" value="Genomic_DNA"/>
</dbReference>
<reference evidence="1 2" key="1">
    <citation type="submission" date="2012-02" db="EMBL/GenBank/DDBJ databases">
        <title>Whole genome shotgun sequence of Gordonia sputi NBRC 100414.</title>
        <authorList>
            <person name="Yoshida I."/>
            <person name="Hosoyama A."/>
            <person name="Tsuchikane K."/>
            <person name="Katsumata H."/>
            <person name="Yamazaki S."/>
            <person name="Fujita N."/>
        </authorList>
    </citation>
    <scope>NUCLEOTIDE SEQUENCE [LARGE SCALE GENOMIC DNA]</scope>
    <source>
        <strain evidence="1 2">NBRC 100414</strain>
    </source>
</reference>
<evidence type="ECO:0000313" key="1">
    <source>
        <dbReference type="EMBL" id="GAB40706.1"/>
    </source>
</evidence>
<organism evidence="1 2">
    <name type="scientific">Gordonia sputi NBRC 100414</name>
    <dbReference type="NCBI Taxonomy" id="1089453"/>
    <lineage>
        <taxon>Bacteria</taxon>
        <taxon>Bacillati</taxon>
        <taxon>Actinomycetota</taxon>
        <taxon>Actinomycetes</taxon>
        <taxon>Mycobacteriales</taxon>
        <taxon>Gordoniaceae</taxon>
        <taxon>Gordonia</taxon>
    </lineage>
</organism>